<dbReference type="EMBL" id="JBHMEW010000065">
    <property type="protein sequence ID" value="MFB9212973.1"/>
    <property type="molecule type" value="Genomic_DNA"/>
</dbReference>
<keyword evidence="2" id="KW-0663">Pyridoxal phosphate</keyword>
<dbReference type="NCBIfam" id="TIGR02379">
    <property type="entry name" value="ECA_wecE"/>
    <property type="match status" value="1"/>
</dbReference>
<evidence type="ECO:0000256" key="1">
    <source>
        <dbReference type="ARBA" id="ARBA00037999"/>
    </source>
</evidence>
<dbReference type="InterPro" id="IPR015424">
    <property type="entry name" value="PyrdxlP-dep_Trfase"/>
</dbReference>
<dbReference type="GO" id="GO:0019180">
    <property type="term" value="F:dTDP-4-amino-4,6-dideoxygalactose transaminase activity"/>
    <property type="evidence" value="ECO:0007669"/>
    <property type="project" value="UniProtKB-EC"/>
</dbReference>
<dbReference type="NCBIfam" id="NF008687">
    <property type="entry name" value="PRK11706.1"/>
    <property type="match status" value="1"/>
</dbReference>
<dbReference type="PANTHER" id="PTHR30244:SF34">
    <property type="entry name" value="DTDP-4-AMINO-4,6-DIDEOXYGALACTOSE TRANSAMINASE"/>
    <property type="match status" value="1"/>
</dbReference>
<evidence type="ECO:0000313" key="3">
    <source>
        <dbReference type="EMBL" id="MFB9212973.1"/>
    </source>
</evidence>
<dbReference type="SUPFAM" id="SSF53383">
    <property type="entry name" value="PLP-dependent transferases"/>
    <property type="match status" value="1"/>
</dbReference>
<dbReference type="CDD" id="cd00616">
    <property type="entry name" value="AHBA_syn"/>
    <property type="match status" value="1"/>
</dbReference>
<dbReference type="EC" id="2.6.1.59" evidence="3"/>
<organism evidence="3 4">
    <name type="scientific">Echinicola jeungdonensis</name>
    <dbReference type="NCBI Taxonomy" id="709343"/>
    <lineage>
        <taxon>Bacteria</taxon>
        <taxon>Pseudomonadati</taxon>
        <taxon>Bacteroidota</taxon>
        <taxon>Cytophagia</taxon>
        <taxon>Cytophagales</taxon>
        <taxon>Cyclobacteriaceae</taxon>
        <taxon>Echinicola</taxon>
    </lineage>
</organism>
<dbReference type="PIRSF" id="PIRSF000390">
    <property type="entry name" value="PLP_StrS"/>
    <property type="match status" value="1"/>
</dbReference>
<protein>
    <submittedName>
        <fullName evidence="3">dTDP-4-amino-4,6-dideoxygalactose transaminase</fullName>
        <ecNumber evidence="3">2.6.1.59</ecNumber>
    </submittedName>
</protein>
<comment type="caution">
    <text evidence="3">The sequence shown here is derived from an EMBL/GenBank/DDBJ whole genome shotgun (WGS) entry which is preliminary data.</text>
</comment>
<evidence type="ECO:0000256" key="2">
    <source>
        <dbReference type="RuleBase" id="RU004508"/>
    </source>
</evidence>
<dbReference type="InterPro" id="IPR000653">
    <property type="entry name" value="DegT/StrS_aminotransferase"/>
</dbReference>
<dbReference type="PANTHER" id="PTHR30244">
    <property type="entry name" value="TRANSAMINASE"/>
    <property type="match status" value="1"/>
</dbReference>
<dbReference type="Pfam" id="PF01041">
    <property type="entry name" value="DegT_DnrJ_EryC1"/>
    <property type="match status" value="1"/>
</dbReference>
<name>A0ABV5J9K5_9BACT</name>
<dbReference type="Gene3D" id="3.40.640.10">
    <property type="entry name" value="Type I PLP-dependent aspartate aminotransferase-like (Major domain)"/>
    <property type="match status" value="1"/>
</dbReference>
<dbReference type="InterPro" id="IPR012749">
    <property type="entry name" value="WecE-like"/>
</dbReference>
<comment type="similarity">
    <text evidence="1 2">Belongs to the DegT/DnrJ/EryC1 family.</text>
</comment>
<accession>A0ABV5J9K5</accession>
<sequence>MNWKDYNIPFNKPYQTGREASLIQEVYAQGKLSGNGAFTQRCQNFLENIIGSKKCLLTQSGTTALELMALLLDIKEGDEVILPSYTFVSTANAFALRGAKLVFVDTKKRVPVLDENIVEARIGPKTKAIIAVHYAGVACNMKALGNIARDNNIYLLEDAAQALGSFYYEKPLGSFGGLAAFSFHETKNISAGEGGCLMINDPRLVERAEILWEKGTDRAAFFRGEKTKYQWQDLGSSFLPSEITAAFLWGQLEDYETIQQGRRQAWDYYDNHLPDLLDIYQKPYVPKGTNHNGHGYYLFFKNKYDREDLRGYLGKRGILALAHYEPLHQSPYYLANFPAISLRRTEKFADCLLRLPLYNSISKEEQSRVIDAIGNWSNLQIKKLKSIQLP</sequence>
<dbReference type="Proteomes" id="UP001589654">
    <property type="component" value="Unassembled WGS sequence"/>
</dbReference>
<keyword evidence="3" id="KW-0808">Transferase</keyword>
<dbReference type="RefSeq" id="WP_290248414.1">
    <property type="nucleotide sequence ID" value="NZ_JAUFQT010000001.1"/>
</dbReference>
<evidence type="ECO:0000313" key="4">
    <source>
        <dbReference type="Proteomes" id="UP001589654"/>
    </source>
</evidence>
<keyword evidence="3" id="KW-0032">Aminotransferase</keyword>
<dbReference type="InterPro" id="IPR015421">
    <property type="entry name" value="PyrdxlP-dep_Trfase_major"/>
</dbReference>
<keyword evidence="4" id="KW-1185">Reference proteome</keyword>
<gene>
    <name evidence="3" type="primary">rffA</name>
    <name evidence="3" type="synonym">fcnA</name>
    <name evidence="3" type="synonym">wecE</name>
    <name evidence="3" type="ORF">ACFFUR_14250</name>
</gene>
<proteinExistence type="inferred from homology"/>
<reference evidence="3 4" key="1">
    <citation type="submission" date="2024-09" db="EMBL/GenBank/DDBJ databases">
        <authorList>
            <person name="Sun Q."/>
            <person name="Mori K."/>
        </authorList>
    </citation>
    <scope>NUCLEOTIDE SEQUENCE [LARGE SCALE GENOMIC DNA]</scope>
    <source>
        <strain evidence="3 4">CECT 7682</strain>
    </source>
</reference>